<dbReference type="Gene3D" id="3.40.630.10">
    <property type="entry name" value="Zn peptidases"/>
    <property type="match status" value="1"/>
</dbReference>
<evidence type="ECO:0000313" key="4">
    <source>
        <dbReference type="Proteomes" id="UP001250214"/>
    </source>
</evidence>
<feature type="domain" description="PA" evidence="1">
    <location>
        <begin position="124"/>
        <end position="210"/>
    </location>
</feature>
<feature type="domain" description="Peptidase M28" evidence="2">
    <location>
        <begin position="236"/>
        <end position="450"/>
    </location>
</feature>
<protein>
    <submittedName>
        <fullName evidence="3">M28 family peptidase</fullName>
    </submittedName>
</protein>
<dbReference type="EMBL" id="JAVLVT010000003">
    <property type="protein sequence ID" value="MDS1270478.1"/>
    <property type="molecule type" value="Genomic_DNA"/>
</dbReference>
<dbReference type="InterPro" id="IPR007484">
    <property type="entry name" value="Peptidase_M28"/>
</dbReference>
<organism evidence="3 4">
    <name type="scientific">Lipingzhangella rawalii</name>
    <dbReference type="NCBI Taxonomy" id="2055835"/>
    <lineage>
        <taxon>Bacteria</taxon>
        <taxon>Bacillati</taxon>
        <taxon>Actinomycetota</taxon>
        <taxon>Actinomycetes</taxon>
        <taxon>Streptosporangiales</taxon>
        <taxon>Nocardiopsidaceae</taxon>
        <taxon>Lipingzhangella</taxon>
    </lineage>
</organism>
<keyword evidence="4" id="KW-1185">Reference proteome</keyword>
<dbReference type="Proteomes" id="UP001250214">
    <property type="component" value="Unassembled WGS sequence"/>
</dbReference>
<accession>A0ABU2H589</accession>
<proteinExistence type="predicted"/>
<evidence type="ECO:0000259" key="1">
    <source>
        <dbReference type="Pfam" id="PF02225"/>
    </source>
</evidence>
<dbReference type="PANTHER" id="PTHR12147:SF26">
    <property type="entry name" value="PEPTIDASE M28 DOMAIN-CONTAINING PROTEIN"/>
    <property type="match status" value="1"/>
</dbReference>
<reference evidence="4" key="1">
    <citation type="submission" date="2023-07" db="EMBL/GenBank/DDBJ databases">
        <title>Novel species in the genus Lipingzhangella isolated from Sambhar Salt Lake.</title>
        <authorList>
            <person name="Jiya N."/>
            <person name="Kajale S."/>
            <person name="Sharma A."/>
        </authorList>
    </citation>
    <scope>NUCLEOTIDE SEQUENCE [LARGE SCALE GENOMIC DNA]</scope>
    <source>
        <strain evidence="4">LS1_29</strain>
    </source>
</reference>
<dbReference type="InterPro" id="IPR003137">
    <property type="entry name" value="PA_domain"/>
</dbReference>
<name>A0ABU2H589_9ACTN</name>
<gene>
    <name evidence="3" type="ORF">RIF23_09240</name>
</gene>
<dbReference type="Gene3D" id="3.50.30.30">
    <property type="match status" value="1"/>
</dbReference>
<dbReference type="InterPro" id="IPR046450">
    <property type="entry name" value="PA_dom_sf"/>
</dbReference>
<dbReference type="Pfam" id="PF04389">
    <property type="entry name" value="Peptidase_M28"/>
    <property type="match status" value="1"/>
</dbReference>
<dbReference type="PANTHER" id="PTHR12147">
    <property type="entry name" value="METALLOPEPTIDASE M28 FAMILY MEMBER"/>
    <property type="match status" value="1"/>
</dbReference>
<evidence type="ECO:0000259" key="2">
    <source>
        <dbReference type="Pfam" id="PF04389"/>
    </source>
</evidence>
<dbReference type="RefSeq" id="WP_310911983.1">
    <property type="nucleotide sequence ID" value="NZ_JAVLVT010000003.1"/>
</dbReference>
<evidence type="ECO:0000313" key="3">
    <source>
        <dbReference type="EMBL" id="MDS1270478.1"/>
    </source>
</evidence>
<dbReference type="SUPFAM" id="SSF53187">
    <property type="entry name" value="Zn-dependent exopeptidases"/>
    <property type="match status" value="1"/>
</dbReference>
<dbReference type="Pfam" id="PF02225">
    <property type="entry name" value="PA"/>
    <property type="match status" value="1"/>
</dbReference>
<comment type="caution">
    <text evidence="3">The sequence shown here is derived from an EMBL/GenBank/DDBJ whole genome shotgun (WGS) entry which is preliminary data.</text>
</comment>
<sequence>MTGALALVTATTVPAQATTGDLEHLVRGDNVYTHLENLQTIADFNDDTRAHGTDGYDISAMYVVDQLEKAGYEPEEHYFDFESWEEHSEATFAQTAPKDRDFVLDEDFLTMTYSAAGEVTASGVPVNAESSDSACAADDFADFPEGAIAIAQRGECTFAQKTQNAADAGAEAIIIFNHGEGDAGTGLFAGTLSEPGDIPSLSASDEVGALLLDAGEELELSVRVDASVTEDTGYSILAETEGGADDNVVMVGAHLDSVAEGPGINDNGSGTAAVLETAIQQARLDEPNNKLRFAFWGAEELGLVGSSAYVDDLSDQELDDLALYLNFDMVGSPNFGRFIYDGKGEHADSQPSPVGSAAIHRMFENYFEDRDLFAESSPMSSRSDHFGFMQAGIPVGGVHSGVDAIKTEEQADIYGGEAGQPFDPNYHTAADDLDNINEEVLGQLSNGIAHATETYGESTLPVNGVVQLRHDVAIEPERVGDLWVR</sequence>
<dbReference type="SUPFAM" id="SSF52025">
    <property type="entry name" value="PA domain"/>
    <property type="match status" value="1"/>
</dbReference>
<dbReference type="InterPro" id="IPR045175">
    <property type="entry name" value="M28_fam"/>
</dbReference>